<dbReference type="PROSITE" id="PS00445">
    <property type="entry name" value="FGGY_KINASES_2"/>
    <property type="match status" value="1"/>
</dbReference>
<keyword evidence="4 7" id="KW-0418">Kinase</keyword>
<protein>
    <recommendedName>
        <fullName evidence="6">ATP:glycerol 3-phosphotransferase</fullName>
    </recommendedName>
</protein>
<sequence length="496" mass="52490">MGVLIGIDHGGSTTTAVVVSSDGLLLGRASVSTERHTPHPGWVEHSPESFVDGSLAAASRALSSAGLQWSDVAAFGIANQGETSIAWDEATGRPVGPALSWQDKRTSNRCAELRDRGLSSTVERISGLSIDPYFAATKYSWLSKSSDEARASRVRGTLRVGGTDSFLIRCLTGGVHATDPSTVSRTALMDLDSATWSSELAGLFDVPRSALPEIRPTVGDFGEIAHEDVPVSRLPITASIVDTNASQFLHELWSPTVVKATLGTGAFIETSAGNSPVRPSNGLAPFIGWRIGDDLRYVLEGSVYDVGAAVDWAVDIGLAESAATTSDLAASVDDTAGVILVPAFSGLAAPHWDSEARATICGLSLKANKAHLARALLEGIGLAITEAILLLADTAGHDDPEVAVDGGPSRNKFLMQLLADLLGYPVRAVQEPDITGFGAACLAGLGKGIFTQADLANLRPDSITYSPMTNTAFREDKRRLWRDAVDWVRKEERFRD</sequence>
<proteinExistence type="inferred from homology"/>
<evidence type="ECO:0000256" key="7">
    <source>
        <dbReference type="RuleBase" id="RU003733"/>
    </source>
</evidence>
<dbReference type="RefSeq" id="WP_245836400.1">
    <property type="nucleotide sequence ID" value="NZ_PDJE01000001.1"/>
</dbReference>
<dbReference type="PANTHER" id="PTHR10196:SF69">
    <property type="entry name" value="GLYCEROL KINASE"/>
    <property type="match status" value="1"/>
</dbReference>
<dbReference type="Pfam" id="PF02782">
    <property type="entry name" value="FGGY_C"/>
    <property type="match status" value="1"/>
</dbReference>
<dbReference type="GO" id="GO:0004370">
    <property type="term" value="F:glycerol kinase activity"/>
    <property type="evidence" value="ECO:0007669"/>
    <property type="project" value="TreeGrafter"/>
</dbReference>
<comment type="similarity">
    <text evidence="1 7">Belongs to the FGGY kinase family.</text>
</comment>
<reference evidence="10 11" key="1">
    <citation type="submission" date="2017-10" db="EMBL/GenBank/DDBJ databases">
        <title>Sequencing the genomes of 1000 actinobacteria strains.</title>
        <authorList>
            <person name="Klenk H.-P."/>
        </authorList>
    </citation>
    <scope>NUCLEOTIDE SEQUENCE [LARGE SCALE GENOMIC DNA]</scope>
    <source>
        <strain evidence="10 11">DSM 21798</strain>
    </source>
</reference>
<evidence type="ECO:0000256" key="2">
    <source>
        <dbReference type="ARBA" id="ARBA00022679"/>
    </source>
</evidence>
<dbReference type="InterPro" id="IPR018485">
    <property type="entry name" value="FGGY_C"/>
</dbReference>
<evidence type="ECO:0000256" key="5">
    <source>
        <dbReference type="ARBA" id="ARBA00022840"/>
    </source>
</evidence>
<comment type="caution">
    <text evidence="10">The sequence shown here is derived from an EMBL/GenBank/DDBJ whole genome shotgun (WGS) entry which is preliminary data.</text>
</comment>
<dbReference type="InterPro" id="IPR043129">
    <property type="entry name" value="ATPase_NBD"/>
</dbReference>
<feature type="domain" description="Carbohydrate kinase FGGY C-terminal" evidence="9">
    <location>
        <begin position="259"/>
        <end position="444"/>
    </location>
</feature>
<gene>
    <name evidence="10" type="ORF">ATJ78_2137</name>
</gene>
<dbReference type="AlphaFoldDB" id="A0A2A9DYX6"/>
<keyword evidence="5" id="KW-0067">ATP-binding</keyword>
<dbReference type="InterPro" id="IPR018484">
    <property type="entry name" value="FGGY_N"/>
</dbReference>
<dbReference type="EMBL" id="PDJE01000001">
    <property type="protein sequence ID" value="PFG31182.1"/>
    <property type="molecule type" value="Genomic_DNA"/>
</dbReference>
<evidence type="ECO:0000259" key="9">
    <source>
        <dbReference type="Pfam" id="PF02782"/>
    </source>
</evidence>
<dbReference type="InterPro" id="IPR018483">
    <property type="entry name" value="Carb_kinase_FGGY_CS"/>
</dbReference>
<evidence type="ECO:0000313" key="10">
    <source>
        <dbReference type="EMBL" id="PFG31182.1"/>
    </source>
</evidence>
<evidence type="ECO:0000256" key="6">
    <source>
        <dbReference type="ARBA" id="ARBA00043149"/>
    </source>
</evidence>
<dbReference type="GO" id="GO:0005524">
    <property type="term" value="F:ATP binding"/>
    <property type="evidence" value="ECO:0007669"/>
    <property type="project" value="UniProtKB-KW"/>
</dbReference>
<name>A0A2A9DYX6_9MICO</name>
<evidence type="ECO:0000256" key="1">
    <source>
        <dbReference type="ARBA" id="ARBA00009156"/>
    </source>
</evidence>
<evidence type="ECO:0000259" key="8">
    <source>
        <dbReference type="Pfam" id="PF00370"/>
    </source>
</evidence>
<dbReference type="PIRSF" id="PIRSF000538">
    <property type="entry name" value="GlpK"/>
    <property type="match status" value="1"/>
</dbReference>
<keyword evidence="2 7" id="KW-0808">Transferase</keyword>
<evidence type="ECO:0000256" key="4">
    <source>
        <dbReference type="ARBA" id="ARBA00022777"/>
    </source>
</evidence>
<evidence type="ECO:0000256" key="3">
    <source>
        <dbReference type="ARBA" id="ARBA00022741"/>
    </source>
</evidence>
<dbReference type="GO" id="GO:0019563">
    <property type="term" value="P:glycerol catabolic process"/>
    <property type="evidence" value="ECO:0007669"/>
    <property type="project" value="TreeGrafter"/>
</dbReference>
<dbReference type="Proteomes" id="UP000221369">
    <property type="component" value="Unassembled WGS sequence"/>
</dbReference>
<organism evidence="10 11">
    <name type="scientific">Paramicrobacterium agarici</name>
    <dbReference type="NCBI Taxonomy" id="630514"/>
    <lineage>
        <taxon>Bacteria</taxon>
        <taxon>Bacillati</taxon>
        <taxon>Actinomycetota</taxon>
        <taxon>Actinomycetes</taxon>
        <taxon>Micrococcales</taxon>
        <taxon>Microbacteriaceae</taxon>
        <taxon>Paramicrobacterium</taxon>
    </lineage>
</organism>
<keyword evidence="3" id="KW-0547">Nucleotide-binding</keyword>
<keyword evidence="11" id="KW-1185">Reference proteome</keyword>
<accession>A0A2A9DYX6</accession>
<dbReference type="Gene3D" id="3.30.420.40">
    <property type="match status" value="2"/>
</dbReference>
<evidence type="ECO:0000313" key="11">
    <source>
        <dbReference type="Proteomes" id="UP000221369"/>
    </source>
</evidence>
<dbReference type="GO" id="GO:0005829">
    <property type="term" value="C:cytosol"/>
    <property type="evidence" value="ECO:0007669"/>
    <property type="project" value="TreeGrafter"/>
</dbReference>
<feature type="domain" description="Carbohydrate kinase FGGY N-terminal" evidence="8">
    <location>
        <begin position="4"/>
        <end position="245"/>
    </location>
</feature>
<dbReference type="InterPro" id="IPR000577">
    <property type="entry name" value="Carb_kinase_FGGY"/>
</dbReference>
<dbReference type="SUPFAM" id="SSF53067">
    <property type="entry name" value="Actin-like ATPase domain"/>
    <property type="match status" value="2"/>
</dbReference>
<dbReference type="Pfam" id="PF00370">
    <property type="entry name" value="FGGY_N"/>
    <property type="match status" value="1"/>
</dbReference>
<dbReference type="PANTHER" id="PTHR10196">
    <property type="entry name" value="SUGAR KINASE"/>
    <property type="match status" value="1"/>
</dbReference>